<evidence type="ECO:0000256" key="6">
    <source>
        <dbReference type="ARBA" id="ARBA00023136"/>
    </source>
</evidence>
<dbReference type="EMBL" id="CP104694">
    <property type="protein sequence ID" value="UXI69261.1"/>
    <property type="molecule type" value="Genomic_DNA"/>
</dbReference>
<dbReference type="Gene3D" id="3.30.70.1450">
    <property type="entry name" value="Regulator of K+ conductance, C-terminal domain"/>
    <property type="match status" value="2"/>
</dbReference>
<dbReference type="InterPro" id="IPR006037">
    <property type="entry name" value="RCK_C"/>
</dbReference>
<protein>
    <submittedName>
        <fullName evidence="9">SLC13 family permease</fullName>
    </submittedName>
</protein>
<evidence type="ECO:0000256" key="3">
    <source>
        <dbReference type="ARBA" id="ARBA00022692"/>
    </source>
</evidence>
<feature type="transmembrane region" description="Helical" evidence="7">
    <location>
        <begin position="423"/>
        <end position="440"/>
    </location>
</feature>
<evidence type="ECO:0000313" key="10">
    <source>
        <dbReference type="Proteomes" id="UP001064632"/>
    </source>
</evidence>
<feature type="transmembrane region" description="Helical" evidence="7">
    <location>
        <begin position="554"/>
        <end position="573"/>
    </location>
</feature>
<accession>A0ABY6BGV8</accession>
<feature type="transmembrane region" description="Helical" evidence="7">
    <location>
        <begin position="62"/>
        <end position="82"/>
    </location>
</feature>
<dbReference type="InterPro" id="IPR004680">
    <property type="entry name" value="Cit_transptr-like_dom"/>
</dbReference>
<feature type="transmembrane region" description="Helical" evidence="7">
    <location>
        <begin position="446"/>
        <end position="463"/>
    </location>
</feature>
<feature type="transmembrane region" description="Helical" evidence="7">
    <location>
        <begin position="517"/>
        <end position="542"/>
    </location>
</feature>
<feature type="transmembrane region" description="Helical" evidence="7">
    <location>
        <begin position="36"/>
        <end position="55"/>
    </location>
</feature>
<dbReference type="Pfam" id="PF03600">
    <property type="entry name" value="CitMHS"/>
    <property type="match status" value="1"/>
</dbReference>
<keyword evidence="2" id="KW-0813">Transport</keyword>
<dbReference type="RefSeq" id="WP_261696219.1">
    <property type="nucleotide sequence ID" value="NZ_CP104694.1"/>
</dbReference>
<dbReference type="PANTHER" id="PTHR43652">
    <property type="entry name" value="BASIC AMINO ACID ANTIPORTER YFCC-RELATED"/>
    <property type="match status" value="1"/>
</dbReference>
<dbReference type="InterPro" id="IPR051679">
    <property type="entry name" value="DASS-Related_Transporters"/>
</dbReference>
<keyword evidence="3 7" id="KW-0812">Transmembrane</keyword>
<feature type="domain" description="RCK C-terminal" evidence="8">
    <location>
        <begin position="232"/>
        <end position="315"/>
    </location>
</feature>
<dbReference type="Proteomes" id="UP001064632">
    <property type="component" value="Chromosome"/>
</dbReference>
<keyword evidence="10" id="KW-1185">Reference proteome</keyword>
<keyword evidence="6 7" id="KW-0472">Membrane</keyword>
<name>A0ABY6BGV8_9GAMM</name>
<dbReference type="SUPFAM" id="SSF116726">
    <property type="entry name" value="TrkA C-terminal domain-like"/>
    <property type="match status" value="2"/>
</dbReference>
<feature type="transmembrane region" description="Helical" evidence="7">
    <location>
        <begin position="593"/>
        <end position="613"/>
    </location>
</feature>
<evidence type="ECO:0000256" key="5">
    <source>
        <dbReference type="ARBA" id="ARBA00022989"/>
    </source>
</evidence>
<reference evidence="9" key="1">
    <citation type="submission" date="2022-09" db="EMBL/GenBank/DDBJ databases">
        <title>Tahibacter sp. nov., isolated from a fresh water.</title>
        <authorList>
            <person name="Baek J.H."/>
            <person name="Lee J.K."/>
            <person name="Kim J.M."/>
            <person name="Jeon C.O."/>
        </authorList>
    </citation>
    <scope>NUCLEOTIDE SEQUENCE</scope>
    <source>
        <strain evidence="9">W38</strain>
    </source>
</reference>
<dbReference type="Pfam" id="PF02080">
    <property type="entry name" value="TrkA_C"/>
    <property type="match status" value="1"/>
</dbReference>
<dbReference type="PROSITE" id="PS51202">
    <property type="entry name" value="RCK_C"/>
    <property type="match status" value="2"/>
</dbReference>
<feature type="transmembrane region" description="Helical" evidence="7">
    <location>
        <begin position="187"/>
        <end position="210"/>
    </location>
</feature>
<feature type="transmembrane region" description="Helical" evidence="7">
    <location>
        <begin position="12"/>
        <end position="30"/>
    </location>
</feature>
<dbReference type="PANTHER" id="PTHR43652:SF2">
    <property type="entry name" value="BASIC AMINO ACID ANTIPORTER YFCC-RELATED"/>
    <property type="match status" value="1"/>
</dbReference>
<evidence type="ECO:0000313" key="9">
    <source>
        <dbReference type="EMBL" id="UXI69261.1"/>
    </source>
</evidence>
<feature type="domain" description="RCK C-terminal" evidence="8">
    <location>
        <begin position="322"/>
        <end position="407"/>
    </location>
</feature>
<sequence length="616" mass="66257">MDAGLSLTTDMMLVFGLVIFTVFMLVLEWIRADVVALLVIVVIGITGLMPVDLLFDGFAGNAVISLIAVMIMGAGLDRTGVLNKAASLVLRVSQGVESRLSLAINVMAGALTAVMQSQALAALLLPVASRVSARTGVPLKRLLLPMGCLILAGTNTTMISNSPLILLNDLIVSANRNLPPGAETIEPFKLFAIAPIGIPLLIVGLLYFAFFTRRLLPDEESKQKVTPGRTETYFAETYGIDGDVMELTVTAESPLVGMSVGEVEQMRGAPLILAMKNGNESRLAPPADQMIWVGTVLGVLGQRDQVNDFAQNQLLRVQARLRQFGDMFNPGRAGISEAVIPPTSRFVKQTLGDLRMRKHHGISVLAIYRGEQVFREDVRKVSLRAGDTLVLHSSWRDLALAAEDRDFVVVTDIPKEEARPAKLWHALIFFGLAMMLGLFTGMKLSVAMLTGAVGMLLAGVLTMDEAYSSINWKTIFTLACLIPLGWAMDSTGAAAWVAQEVLVYLGDWPQWALQGVIAILSLFFAQVVSNVGATVMMVPMAINIALASNGSPAVYALIVAISTSNTFIIANANPVLTIVGGPGGYRRRDFLKVGLPLTLLLLITLLISVNVMYGRP</sequence>
<organism evidence="9 10">
    <name type="scientific">Tahibacter amnicola</name>
    <dbReference type="NCBI Taxonomy" id="2976241"/>
    <lineage>
        <taxon>Bacteria</taxon>
        <taxon>Pseudomonadati</taxon>
        <taxon>Pseudomonadota</taxon>
        <taxon>Gammaproteobacteria</taxon>
        <taxon>Lysobacterales</taxon>
        <taxon>Rhodanobacteraceae</taxon>
        <taxon>Tahibacter</taxon>
    </lineage>
</organism>
<keyword evidence="5 7" id="KW-1133">Transmembrane helix</keyword>
<evidence type="ECO:0000256" key="1">
    <source>
        <dbReference type="ARBA" id="ARBA00004141"/>
    </source>
</evidence>
<evidence type="ECO:0000256" key="7">
    <source>
        <dbReference type="SAM" id="Phobius"/>
    </source>
</evidence>
<evidence type="ECO:0000256" key="4">
    <source>
        <dbReference type="ARBA" id="ARBA00022737"/>
    </source>
</evidence>
<feature type="transmembrane region" description="Helical" evidence="7">
    <location>
        <begin position="146"/>
        <end position="167"/>
    </location>
</feature>
<comment type="subcellular location">
    <subcellularLocation>
        <location evidence="1">Membrane</location>
        <topology evidence="1">Multi-pass membrane protein</topology>
    </subcellularLocation>
</comment>
<proteinExistence type="predicted"/>
<evidence type="ECO:0000256" key="2">
    <source>
        <dbReference type="ARBA" id="ARBA00022448"/>
    </source>
</evidence>
<evidence type="ECO:0000259" key="8">
    <source>
        <dbReference type="PROSITE" id="PS51202"/>
    </source>
</evidence>
<dbReference type="InterPro" id="IPR036721">
    <property type="entry name" value="RCK_C_sf"/>
</dbReference>
<gene>
    <name evidence="9" type="ORF">N4264_06320</name>
</gene>
<keyword evidence="4" id="KW-0677">Repeat</keyword>
<feature type="transmembrane region" description="Helical" evidence="7">
    <location>
        <begin position="475"/>
        <end position="497"/>
    </location>
</feature>